<dbReference type="Gene3D" id="3.90.70.130">
    <property type="match status" value="1"/>
</dbReference>
<dbReference type="OrthoDB" id="288987at2759"/>
<dbReference type="Pfam" id="PF07910">
    <property type="entry name" value="Peptidase_C78"/>
    <property type="match status" value="1"/>
</dbReference>
<protein>
    <recommendedName>
        <fullName evidence="2">UFSP1/2/DUB catalytic domain-containing protein</fullName>
    </recommendedName>
</protein>
<evidence type="ECO:0000313" key="4">
    <source>
        <dbReference type="Proteomes" id="UP000620104"/>
    </source>
</evidence>
<evidence type="ECO:0000259" key="2">
    <source>
        <dbReference type="Pfam" id="PF07910"/>
    </source>
</evidence>
<dbReference type="InterPro" id="IPR012462">
    <property type="entry name" value="UFSP1/2_DUB_cat"/>
</dbReference>
<keyword evidence="4" id="KW-1185">Reference proteome</keyword>
<feature type="domain" description="UFSP1/2/DUB catalytic" evidence="2">
    <location>
        <begin position="59"/>
        <end position="273"/>
    </location>
</feature>
<accession>A0A8H3TT32</accession>
<keyword evidence="1" id="KW-0378">Hydrolase</keyword>
<organism evidence="3 4">
    <name type="scientific">Naganishia liquefaciens</name>
    <dbReference type="NCBI Taxonomy" id="104408"/>
    <lineage>
        <taxon>Eukaryota</taxon>
        <taxon>Fungi</taxon>
        <taxon>Dikarya</taxon>
        <taxon>Basidiomycota</taxon>
        <taxon>Agaricomycotina</taxon>
        <taxon>Tremellomycetes</taxon>
        <taxon>Filobasidiales</taxon>
        <taxon>Filobasidiaceae</taxon>
        <taxon>Naganishia</taxon>
    </lineage>
</organism>
<evidence type="ECO:0000256" key="1">
    <source>
        <dbReference type="ARBA" id="ARBA00022801"/>
    </source>
</evidence>
<reference evidence="3" key="1">
    <citation type="submission" date="2020-07" db="EMBL/GenBank/DDBJ databases">
        <title>Draft Genome Sequence of a Deep-Sea Yeast, Naganishia (Cryptococcus) liquefaciens strain N6.</title>
        <authorList>
            <person name="Han Y.W."/>
            <person name="Kajitani R."/>
            <person name="Morimoto H."/>
            <person name="Parhat M."/>
            <person name="Tsubouchi H."/>
            <person name="Bakenova O."/>
            <person name="Ogata M."/>
            <person name="Argunhan B."/>
            <person name="Aoki R."/>
            <person name="Kajiwara S."/>
            <person name="Itoh T."/>
            <person name="Iwasaki H."/>
        </authorList>
    </citation>
    <scope>NUCLEOTIDE SEQUENCE</scope>
    <source>
        <strain evidence="3">N6</strain>
    </source>
</reference>
<dbReference type="Proteomes" id="UP000620104">
    <property type="component" value="Unassembled WGS sequence"/>
</dbReference>
<dbReference type="GO" id="GO:0016787">
    <property type="term" value="F:hydrolase activity"/>
    <property type="evidence" value="ECO:0007669"/>
    <property type="project" value="UniProtKB-KW"/>
</dbReference>
<proteinExistence type="predicted"/>
<dbReference type="AlphaFoldDB" id="A0A8H3TT32"/>
<comment type="caution">
    <text evidence="3">The sequence shown here is derived from an EMBL/GenBank/DDBJ whole genome shotgun (WGS) entry which is preliminary data.</text>
</comment>
<sequence length="416" mass="46485">MPKRTVLKDAVKSSLKSRAEDDAWWMPTDDINKLPKNISPGLVPILHQALQSTAKRPGTRKAVLCRPTVCHIKSVRGFDNGWGCGYRNYLMCLTALESELESSLSEGRPSIRALQRWMKDAWEAGYDPEGYRHFRGVIVNTQKWIGTADLYALAAYRGISCKVFNFPATGDHKPKRIAPMHHALMRFVRMYFDGDFDEVQFQFTLRVDSEPSTGPATIAGKAEQEGGTVTISGRMPLILQHEGHSRTIAGYEIDVSGATNLLILDPQSSIPAGLRNAAIASLEMSNHQTSDAGSETSQIARKRRKIMDNLITMEAGHAADPIELLSDEEMDQSGWVRKKRSTSKPRSGRSGIKDALRDVFDWSKNPNATLKHFKVDLQLLSKHDEYQILSFDGRPLLTPEERVRRKVVTATTILPS</sequence>
<gene>
    <name evidence="3" type="ORF">NliqN6_3074</name>
</gene>
<evidence type="ECO:0000313" key="3">
    <source>
        <dbReference type="EMBL" id="GHJ86672.1"/>
    </source>
</evidence>
<name>A0A8H3TT32_9TREE</name>
<dbReference type="EMBL" id="BLZA01000019">
    <property type="protein sequence ID" value="GHJ86672.1"/>
    <property type="molecule type" value="Genomic_DNA"/>
</dbReference>